<name>A0A1I1U846_9BACT</name>
<dbReference type="EMBL" id="FOMX01000003">
    <property type="protein sequence ID" value="SFD67041.1"/>
    <property type="molecule type" value="Genomic_DNA"/>
</dbReference>
<dbReference type="InterPro" id="IPR023393">
    <property type="entry name" value="START-like_dom_sf"/>
</dbReference>
<keyword evidence="2" id="KW-1185">Reference proteome</keyword>
<dbReference type="InterPro" id="IPR019587">
    <property type="entry name" value="Polyketide_cyclase/dehydratase"/>
</dbReference>
<dbReference type="RefSeq" id="WP_096329532.1">
    <property type="nucleotide sequence ID" value="NZ_FOMX01000003.1"/>
</dbReference>
<sequence length="163" mass="18634">MPTIAADLEIAAPHADLFALAQDYDLRLRWDPFLREMKFRDGAGEAAVGVRVWVRARNGLAMEVEYITVNPPEQVAMKMTRGPWLFRQFSGAWLFKPLAVDRTRVVFRYNFAARPRLAAPVVEPIVARVLTRDMRLRLEGLKRSAETTDILAELRARRSATPR</sequence>
<dbReference type="STRING" id="54.SAMN02745121_01047"/>
<organism evidence="1 2">
    <name type="scientific">Nannocystis exedens</name>
    <dbReference type="NCBI Taxonomy" id="54"/>
    <lineage>
        <taxon>Bacteria</taxon>
        <taxon>Pseudomonadati</taxon>
        <taxon>Myxococcota</taxon>
        <taxon>Polyangia</taxon>
        <taxon>Nannocystales</taxon>
        <taxon>Nannocystaceae</taxon>
        <taxon>Nannocystis</taxon>
    </lineage>
</organism>
<dbReference type="Proteomes" id="UP000199400">
    <property type="component" value="Unassembled WGS sequence"/>
</dbReference>
<dbReference type="AlphaFoldDB" id="A0A1I1U846"/>
<reference evidence="2" key="1">
    <citation type="submission" date="2016-10" db="EMBL/GenBank/DDBJ databases">
        <authorList>
            <person name="Varghese N."/>
            <person name="Submissions S."/>
        </authorList>
    </citation>
    <scope>NUCLEOTIDE SEQUENCE [LARGE SCALE GENOMIC DNA]</scope>
    <source>
        <strain evidence="2">ATCC 25963</strain>
    </source>
</reference>
<dbReference type="Gene3D" id="3.30.530.20">
    <property type="match status" value="1"/>
</dbReference>
<dbReference type="SUPFAM" id="SSF55961">
    <property type="entry name" value="Bet v1-like"/>
    <property type="match status" value="1"/>
</dbReference>
<accession>A0A1I1U846</accession>
<evidence type="ECO:0000313" key="2">
    <source>
        <dbReference type="Proteomes" id="UP000199400"/>
    </source>
</evidence>
<proteinExistence type="predicted"/>
<gene>
    <name evidence="1" type="ORF">SAMN02745121_01047</name>
</gene>
<dbReference type="Pfam" id="PF10604">
    <property type="entry name" value="Polyketide_cyc2"/>
    <property type="match status" value="1"/>
</dbReference>
<dbReference type="OrthoDB" id="197829at2"/>
<protein>
    <submittedName>
        <fullName evidence="1">Ribosome association toxin PasT (RatA) of the RatAB toxin-antitoxin module</fullName>
    </submittedName>
</protein>
<evidence type="ECO:0000313" key="1">
    <source>
        <dbReference type="EMBL" id="SFD67041.1"/>
    </source>
</evidence>